<organism evidence="3 4">
    <name type="scientific">Pseudomonas fluorescens</name>
    <dbReference type="NCBI Taxonomy" id="294"/>
    <lineage>
        <taxon>Bacteria</taxon>
        <taxon>Pseudomonadati</taxon>
        <taxon>Pseudomonadota</taxon>
        <taxon>Gammaproteobacteria</taxon>
        <taxon>Pseudomonadales</taxon>
        <taxon>Pseudomonadaceae</taxon>
        <taxon>Pseudomonas</taxon>
    </lineage>
</organism>
<proteinExistence type="predicted"/>
<feature type="chain" id="PRO_5015461080" evidence="2">
    <location>
        <begin position="21"/>
        <end position="173"/>
    </location>
</feature>
<feature type="compositionally biased region" description="Low complexity" evidence="1">
    <location>
        <begin position="148"/>
        <end position="163"/>
    </location>
</feature>
<dbReference type="RefSeq" id="WP_106118638.1">
    <property type="nucleotide sequence ID" value="NZ_PVUH01000030.1"/>
</dbReference>
<gene>
    <name evidence="3" type="primary">pilP</name>
    <name evidence="3" type="ORF">C7A10_28995</name>
</gene>
<evidence type="ECO:0000256" key="2">
    <source>
        <dbReference type="SAM" id="SignalP"/>
    </source>
</evidence>
<dbReference type="Proteomes" id="UP000239731">
    <property type="component" value="Unassembled WGS sequence"/>
</dbReference>
<dbReference type="AlphaFoldDB" id="A0A2T0HN00"/>
<protein>
    <submittedName>
        <fullName evidence="3">Type IV pilus biogenesis protein PilP</fullName>
    </submittedName>
</protein>
<feature type="signal peptide" evidence="2">
    <location>
        <begin position="1"/>
        <end position="20"/>
    </location>
</feature>
<dbReference type="EMBL" id="PVUH01000030">
    <property type="protein sequence ID" value="PRW84474.1"/>
    <property type="molecule type" value="Genomic_DNA"/>
</dbReference>
<keyword evidence="2" id="KW-0732">Signal</keyword>
<evidence type="ECO:0000313" key="3">
    <source>
        <dbReference type="EMBL" id="PRW84474.1"/>
    </source>
</evidence>
<dbReference type="NCBIfam" id="TIGR03021">
    <property type="entry name" value="pilP_fam"/>
    <property type="match status" value="1"/>
</dbReference>
<comment type="caution">
    <text evidence="3">The sequence shown here is derived from an EMBL/GenBank/DDBJ whole genome shotgun (WGS) entry which is preliminary data.</text>
</comment>
<dbReference type="PROSITE" id="PS51257">
    <property type="entry name" value="PROKAR_LIPOPROTEIN"/>
    <property type="match status" value="1"/>
</dbReference>
<accession>A0A2T0HN00</accession>
<evidence type="ECO:0000313" key="4">
    <source>
        <dbReference type="Proteomes" id="UP000239731"/>
    </source>
</evidence>
<evidence type="ECO:0000256" key="1">
    <source>
        <dbReference type="SAM" id="MobiDB-lite"/>
    </source>
</evidence>
<dbReference type="InterPro" id="IPR022753">
    <property type="entry name" value="T4SS_pilus_biogen_PilP"/>
</dbReference>
<feature type="region of interest" description="Disordered" evidence="1">
    <location>
        <begin position="148"/>
        <end position="173"/>
    </location>
</feature>
<name>A0A2T0HN00_PSEFL</name>
<sequence length="173" mass="18072">MRVKTLSLLALMLSACAVSAAERSQPTVGDLSAIQSETIMYKAQSARAEAKGEMQSFITKAGDDPLLTQMNSAPSVVTADLPTVTGISGAAGRLFATFRYSNGTTVSAKSGDRITGGFTVSEVGLDRVVLTLGDRRIPLQFGVINTPAPTTGGQMTGPMQMPGFNMPSTVQPR</sequence>
<reference evidence="3 4" key="1">
    <citation type="submission" date="2018-03" db="EMBL/GenBank/DDBJ databases">
        <title>Blue discolouration in mozzarella cheese caused by Pseudomonas fluorescens.</title>
        <authorList>
            <person name="Chiesa F."/>
            <person name="Dalmasso A."/>
            <person name="Lomonaco S."/>
        </authorList>
    </citation>
    <scope>NUCLEOTIDE SEQUENCE [LARGE SCALE GENOMIC DNA]</scope>
    <source>
        <strain evidence="3 4">11293</strain>
    </source>
</reference>